<feature type="domain" description="Cupin type-1" evidence="10">
    <location>
        <begin position="59"/>
        <end position="189"/>
    </location>
</feature>
<keyword evidence="12" id="KW-1185">Reference proteome</keyword>
<dbReference type="Proteomes" id="UP000593564">
    <property type="component" value="Unassembled WGS sequence"/>
</dbReference>
<keyword evidence="3 8" id="KW-0052">Apoplast</keyword>
<evidence type="ECO:0000256" key="8">
    <source>
        <dbReference type="RuleBase" id="RU366015"/>
    </source>
</evidence>
<evidence type="ECO:0000256" key="1">
    <source>
        <dbReference type="ARBA" id="ARBA00004271"/>
    </source>
</evidence>
<evidence type="ECO:0000313" key="12">
    <source>
        <dbReference type="Proteomes" id="UP000593564"/>
    </source>
</evidence>
<dbReference type="EMBL" id="JACBKZ010000009">
    <property type="protein sequence ID" value="KAF5941679.1"/>
    <property type="molecule type" value="Genomic_DNA"/>
</dbReference>
<keyword evidence="4 8" id="KW-0964">Secreted</keyword>
<protein>
    <recommendedName>
        <fullName evidence="8">Germin-like protein</fullName>
    </recommendedName>
</protein>
<accession>A0A7J7GLI4</accession>
<keyword evidence="9" id="KW-1133">Transmembrane helix</keyword>
<dbReference type="Gene3D" id="2.60.120.10">
    <property type="entry name" value="Jelly Rolls"/>
    <property type="match status" value="1"/>
</dbReference>
<dbReference type="SUPFAM" id="SSF51182">
    <property type="entry name" value="RmlC-like cupins"/>
    <property type="match status" value="1"/>
</dbReference>
<dbReference type="AlphaFoldDB" id="A0A7J7GLI4"/>
<evidence type="ECO:0000256" key="3">
    <source>
        <dbReference type="ARBA" id="ARBA00022523"/>
    </source>
</evidence>
<gene>
    <name evidence="11" type="ORF">HYC85_019321</name>
</gene>
<dbReference type="Pfam" id="PF00190">
    <property type="entry name" value="Cupin_1"/>
    <property type="match status" value="1"/>
</dbReference>
<dbReference type="PRINTS" id="PR00325">
    <property type="entry name" value="GERMIN"/>
</dbReference>
<dbReference type="InterPro" id="IPR014710">
    <property type="entry name" value="RmlC-like_jellyroll"/>
</dbReference>
<evidence type="ECO:0000259" key="10">
    <source>
        <dbReference type="SMART" id="SM00835"/>
    </source>
</evidence>
<dbReference type="InterPro" id="IPR006045">
    <property type="entry name" value="Cupin_1"/>
</dbReference>
<evidence type="ECO:0000256" key="4">
    <source>
        <dbReference type="ARBA" id="ARBA00022525"/>
    </source>
</evidence>
<dbReference type="InterPro" id="IPR001929">
    <property type="entry name" value="Germin"/>
</dbReference>
<comment type="similarity">
    <text evidence="2 8">Belongs to the germin family.</text>
</comment>
<feature type="transmembrane region" description="Helical" evidence="9">
    <location>
        <begin position="23"/>
        <end position="42"/>
    </location>
</feature>
<reference evidence="11 12" key="2">
    <citation type="submission" date="2020-07" db="EMBL/GenBank/DDBJ databases">
        <title>Genome assembly of wild tea tree DASZ reveals pedigree and selection history of tea varieties.</title>
        <authorList>
            <person name="Zhang W."/>
        </authorList>
    </citation>
    <scope>NUCLEOTIDE SEQUENCE [LARGE SCALE GENOMIC DNA]</scope>
    <source>
        <strain evidence="12">cv. G240</strain>
        <tissue evidence="11">Leaf</tissue>
    </source>
</reference>
<dbReference type="InterPro" id="IPR011051">
    <property type="entry name" value="RmlC_Cupin_sf"/>
</dbReference>
<dbReference type="PANTHER" id="PTHR31238">
    <property type="entry name" value="GERMIN-LIKE PROTEIN SUBFAMILY 3 MEMBER 3"/>
    <property type="match status" value="1"/>
</dbReference>
<sequence>MENVWFLMKNPRELGILGKHGNLYGFLPLLLFEIVVIVKGYLKHEHKINDNKIKISIMFSLIYLRKMFVNGKVCKDPKLAITDDFFFSGLLTPQSTSNQVGTLCVGFVTSNTNNLLFTKILFPRNVFVFPQGLIHFQFNNGTANVVALAALNNQNPRIITVANAVFRSNPKIFDDVLAKAFQVDKKVVDYLQAQIWWPNN</sequence>
<evidence type="ECO:0000256" key="7">
    <source>
        <dbReference type="PIRSR" id="PIRSR601929-2"/>
    </source>
</evidence>
<keyword evidence="6 7" id="KW-0464">Manganese</keyword>
<comment type="subcellular location">
    <subcellularLocation>
        <location evidence="1 8">Secreted</location>
        <location evidence="1 8">Extracellular space</location>
        <location evidence="1 8">Apoplast</location>
    </subcellularLocation>
</comment>
<keyword evidence="9" id="KW-0812">Transmembrane</keyword>
<dbReference type="GO" id="GO:0030145">
    <property type="term" value="F:manganese ion binding"/>
    <property type="evidence" value="ECO:0007669"/>
    <property type="project" value="UniProtKB-UniRule"/>
</dbReference>
<proteinExistence type="inferred from homology"/>
<comment type="caution">
    <text evidence="11">The sequence shown here is derived from an EMBL/GenBank/DDBJ whole genome shotgun (WGS) entry which is preliminary data.</text>
</comment>
<evidence type="ECO:0000256" key="6">
    <source>
        <dbReference type="ARBA" id="ARBA00023211"/>
    </source>
</evidence>
<reference evidence="12" key="1">
    <citation type="journal article" date="2020" name="Nat. Commun.">
        <title>Genome assembly of wild tea tree DASZ reveals pedigree and selection history of tea varieties.</title>
        <authorList>
            <person name="Zhang W."/>
            <person name="Zhang Y."/>
            <person name="Qiu H."/>
            <person name="Guo Y."/>
            <person name="Wan H."/>
            <person name="Zhang X."/>
            <person name="Scossa F."/>
            <person name="Alseekh S."/>
            <person name="Zhang Q."/>
            <person name="Wang P."/>
            <person name="Xu L."/>
            <person name="Schmidt M.H."/>
            <person name="Jia X."/>
            <person name="Li D."/>
            <person name="Zhu A."/>
            <person name="Guo F."/>
            <person name="Chen W."/>
            <person name="Ni D."/>
            <person name="Usadel B."/>
            <person name="Fernie A.R."/>
            <person name="Wen W."/>
        </authorList>
    </citation>
    <scope>NUCLEOTIDE SEQUENCE [LARGE SCALE GENOMIC DNA]</scope>
    <source>
        <strain evidence="12">cv. G240</strain>
    </source>
</reference>
<keyword evidence="9" id="KW-0472">Membrane</keyword>
<name>A0A7J7GLI4_CAMSI</name>
<feature type="binding site" evidence="7">
    <location>
        <position position="135"/>
    </location>
    <ligand>
        <name>Mn(2+)</name>
        <dbReference type="ChEBI" id="CHEBI:29035"/>
    </ligand>
</feature>
<keyword evidence="5 7" id="KW-0479">Metal-binding</keyword>
<dbReference type="GO" id="GO:0048046">
    <property type="term" value="C:apoplast"/>
    <property type="evidence" value="ECO:0007669"/>
    <property type="project" value="UniProtKB-SubCell"/>
</dbReference>
<evidence type="ECO:0000313" key="11">
    <source>
        <dbReference type="EMBL" id="KAF5941679.1"/>
    </source>
</evidence>
<dbReference type="SMART" id="SM00835">
    <property type="entry name" value="Cupin_1"/>
    <property type="match status" value="1"/>
</dbReference>
<organism evidence="11 12">
    <name type="scientific">Camellia sinensis</name>
    <name type="common">Tea plant</name>
    <name type="synonym">Thea sinensis</name>
    <dbReference type="NCBI Taxonomy" id="4442"/>
    <lineage>
        <taxon>Eukaryota</taxon>
        <taxon>Viridiplantae</taxon>
        <taxon>Streptophyta</taxon>
        <taxon>Embryophyta</taxon>
        <taxon>Tracheophyta</taxon>
        <taxon>Spermatophyta</taxon>
        <taxon>Magnoliopsida</taxon>
        <taxon>eudicotyledons</taxon>
        <taxon>Gunneridae</taxon>
        <taxon>Pentapetalae</taxon>
        <taxon>asterids</taxon>
        <taxon>Ericales</taxon>
        <taxon>Theaceae</taxon>
        <taxon>Camellia</taxon>
    </lineage>
</organism>
<evidence type="ECO:0000256" key="2">
    <source>
        <dbReference type="ARBA" id="ARBA00007456"/>
    </source>
</evidence>
<evidence type="ECO:0000256" key="9">
    <source>
        <dbReference type="SAM" id="Phobius"/>
    </source>
</evidence>
<evidence type="ECO:0000256" key="5">
    <source>
        <dbReference type="ARBA" id="ARBA00022723"/>
    </source>
</evidence>